<evidence type="ECO:0000256" key="2">
    <source>
        <dbReference type="ARBA" id="ARBA00022490"/>
    </source>
</evidence>
<dbReference type="FunFam" id="3.40.50.620:FF:000077">
    <property type="entry name" value="Leucine--tRNA ligase"/>
    <property type="match status" value="1"/>
</dbReference>
<proteinExistence type="inferred from homology"/>
<keyword evidence="2 9" id="KW-0963">Cytoplasm</keyword>
<evidence type="ECO:0000313" key="15">
    <source>
        <dbReference type="EMBL" id="OGN08090.1"/>
    </source>
</evidence>
<dbReference type="FunFam" id="1.10.730.10:FF:000011">
    <property type="entry name" value="Leucine--tRNA ligase chloroplastic/mitochondrial"/>
    <property type="match status" value="1"/>
</dbReference>
<dbReference type="InterPro" id="IPR013155">
    <property type="entry name" value="M/V/L/I-tRNA-synth_anticd-bd"/>
</dbReference>
<dbReference type="CDD" id="cd00812">
    <property type="entry name" value="LeuRS_core"/>
    <property type="match status" value="1"/>
</dbReference>
<dbReference type="GO" id="GO:0005524">
    <property type="term" value="F:ATP binding"/>
    <property type="evidence" value="ECO:0007669"/>
    <property type="project" value="UniProtKB-UniRule"/>
</dbReference>
<dbReference type="InterPro" id="IPR009008">
    <property type="entry name" value="Val/Leu/Ile-tRNA-synth_edit"/>
</dbReference>
<evidence type="ECO:0000256" key="9">
    <source>
        <dbReference type="HAMAP-Rule" id="MF_00049"/>
    </source>
</evidence>
<comment type="caution">
    <text evidence="15">The sequence shown here is derived from an EMBL/GenBank/DDBJ whole genome shotgun (WGS) entry which is preliminary data.</text>
</comment>
<dbReference type="GO" id="GO:0005829">
    <property type="term" value="C:cytosol"/>
    <property type="evidence" value="ECO:0007669"/>
    <property type="project" value="TreeGrafter"/>
</dbReference>
<dbReference type="GO" id="GO:0006429">
    <property type="term" value="P:leucyl-tRNA aminoacylation"/>
    <property type="evidence" value="ECO:0007669"/>
    <property type="project" value="UniProtKB-UniRule"/>
</dbReference>
<dbReference type="Gene3D" id="3.40.50.620">
    <property type="entry name" value="HUPs"/>
    <property type="match status" value="2"/>
</dbReference>
<comment type="catalytic activity">
    <reaction evidence="8 9">
        <text>tRNA(Leu) + L-leucine + ATP = L-leucyl-tRNA(Leu) + AMP + diphosphate</text>
        <dbReference type="Rhea" id="RHEA:11688"/>
        <dbReference type="Rhea" id="RHEA-COMP:9613"/>
        <dbReference type="Rhea" id="RHEA-COMP:9622"/>
        <dbReference type="ChEBI" id="CHEBI:30616"/>
        <dbReference type="ChEBI" id="CHEBI:33019"/>
        <dbReference type="ChEBI" id="CHEBI:57427"/>
        <dbReference type="ChEBI" id="CHEBI:78442"/>
        <dbReference type="ChEBI" id="CHEBI:78494"/>
        <dbReference type="ChEBI" id="CHEBI:456215"/>
        <dbReference type="EC" id="6.1.1.4"/>
    </reaction>
</comment>
<evidence type="ECO:0000256" key="5">
    <source>
        <dbReference type="ARBA" id="ARBA00022840"/>
    </source>
</evidence>
<dbReference type="PANTHER" id="PTHR43740:SF2">
    <property type="entry name" value="LEUCINE--TRNA LIGASE, MITOCHONDRIAL"/>
    <property type="match status" value="1"/>
</dbReference>
<dbReference type="Pfam" id="PF00133">
    <property type="entry name" value="tRNA-synt_1"/>
    <property type="match status" value="1"/>
</dbReference>
<dbReference type="SUPFAM" id="SSF50677">
    <property type="entry name" value="ValRS/IleRS/LeuRS editing domain"/>
    <property type="match status" value="1"/>
</dbReference>
<keyword evidence="5 9" id="KW-0067">ATP-binding</keyword>
<evidence type="ECO:0000313" key="16">
    <source>
        <dbReference type="Proteomes" id="UP000178023"/>
    </source>
</evidence>
<dbReference type="AlphaFoldDB" id="A0A1F8F6B2"/>
<evidence type="ECO:0000259" key="12">
    <source>
        <dbReference type="Pfam" id="PF08264"/>
    </source>
</evidence>
<dbReference type="Gene3D" id="1.10.730.10">
    <property type="entry name" value="Isoleucyl-tRNA Synthetase, Domain 1"/>
    <property type="match status" value="1"/>
</dbReference>
<dbReference type="EC" id="6.1.1.4" evidence="9"/>
<feature type="domain" description="Aminoacyl-tRNA synthetase class Ia" evidence="11">
    <location>
        <begin position="405"/>
        <end position="608"/>
    </location>
</feature>
<dbReference type="InterPro" id="IPR002300">
    <property type="entry name" value="aa-tRNA-synth_Ia"/>
</dbReference>
<keyword evidence="6 9" id="KW-0648">Protein biosynthesis</keyword>
<dbReference type="HAMAP" id="MF_00049_B">
    <property type="entry name" value="Leu_tRNA_synth_B"/>
    <property type="match status" value="1"/>
</dbReference>
<feature type="domain" description="Methionyl/Leucyl tRNA synthetase" evidence="13">
    <location>
        <begin position="45"/>
        <end position="188"/>
    </location>
</feature>
<dbReference type="SUPFAM" id="SSF47323">
    <property type="entry name" value="Anticodon-binding domain of a subclass of class I aminoacyl-tRNA synthetases"/>
    <property type="match status" value="1"/>
</dbReference>
<dbReference type="Pfam" id="PF09334">
    <property type="entry name" value="tRNA-synt_1g"/>
    <property type="match status" value="1"/>
</dbReference>
<organism evidence="15 16">
    <name type="scientific">Candidatus Yanofskybacteria bacterium RIFCSPHIGHO2_01_FULL_45_42</name>
    <dbReference type="NCBI Taxonomy" id="1802671"/>
    <lineage>
        <taxon>Bacteria</taxon>
        <taxon>Candidatus Yanofskyibacteriota</taxon>
    </lineage>
</organism>
<dbReference type="InterPro" id="IPR002302">
    <property type="entry name" value="Leu-tRNA-ligase"/>
</dbReference>
<dbReference type="PRINTS" id="PR00985">
    <property type="entry name" value="TRNASYNTHLEU"/>
</dbReference>
<keyword evidence="4 9" id="KW-0547">Nucleotide-binding</keyword>
<feature type="domain" description="Leucyl-tRNA synthetase editing" evidence="14">
    <location>
        <begin position="226"/>
        <end position="382"/>
    </location>
</feature>
<dbReference type="GO" id="GO:0004823">
    <property type="term" value="F:leucine-tRNA ligase activity"/>
    <property type="evidence" value="ECO:0007669"/>
    <property type="project" value="UniProtKB-UniRule"/>
</dbReference>
<evidence type="ECO:0000256" key="7">
    <source>
        <dbReference type="ARBA" id="ARBA00023146"/>
    </source>
</evidence>
<gene>
    <name evidence="9" type="primary">leuS</name>
    <name evidence="15" type="ORF">A2750_01400</name>
</gene>
<keyword evidence="3 9" id="KW-0436">Ligase</keyword>
<dbReference type="InterPro" id="IPR014729">
    <property type="entry name" value="Rossmann-like_a/b/a_fold"/>
</dbReference>
<comment type="caution">
    <text evidence="9">Lacks conserved residue(s) required for the propagation of feature annotation.</text>
</comment>
<feature type="domain" description="Methionyl/Valyl/Leucyl/Isoleucyl-tRNA synthetase anticodon-binding" evidence="12">
    <location>
        <begin position="659"/>
        <end position="767"/>
    </location>
</feature>
<evidence type="ECO:0000259" key="13">
    <source>
        <dbReference type="Pfam" id="PF09334"/>
    </source>
</evidence>
<name>A0A1F8F6B2_9BACT</name>
<evidence type="ECO:0000256" key="10">
    <source>
        <dbReference type="RuleBase" id="RU363035"/>
    </source>
</evidence>
<dbReference type="FunFam" id="3.40.50.620:FF:000056">
    <property type="entry name" value="Leucine--tRNA ligase"/>
    <property type="match status" value="1"/>
</dbReference>
<evidence type="ECO:0000256" key="6">
    <source>
        <dbReference type="ARBA" id="ARBA00022917"/>
    </source>
</evidence>
<evidence type="ECO:0000259" key="14">
    <source>
        <dbReference type="Pfam" id="PF13603"/>
    </source>
</evidence>
<evidence type="ECO:0000256" key="4">
    <source>
        <dbReference type="ARBA" id="ARBA00022741"/>
    </source>
</evidence>
<feature type="short sequence motif" description="'KMSKS' region" evidence="9">
    <location>
        <begin position="575"/>
        <end position="579"/>
    </location>
</feature>
<dbReference type="EMBL" id="MGJL01000011">
    <property type="protein sequence ID" value="OGN08090.1"/>
    <property type="molecule type" value="Genomic_DNA"/>
</dbReference>
<dbReference type="InterPro" id="IPR015413">
    <property type="entry name" value="Methionyl/Leucyl_tRNA_Synth"/>
</dbReference>
<evidence type="ECO:0000256" key="1">
    <source>
        <dbReference type="ARBA" id="ARBA00005594"/>
    </source>
</evidence>
<dbReference type="CDD" id="cd07958">
    <property type="entry name" value="Anticodon_Ia_Leu_BEm"/>
    <property type="match status" value="1"/>
</dbReference>
<evidence type="ECO:0000259" key="11">
    <source>
        <dbReference type="Pfam" id="PF00133"/>
    </source>
</evidence>
<dbReference type="Pfam" id="PF13603">
    <property type="entry name" value="tRNA-synt_1_2"/>
    <property type="match status" value="1"/>
</dbReference>
<dbReference type="SUPFAM" id="SSF52374">
    <property type="entry name" value="Nucleotidylyl transferase"/>
    <property type="match status" value="1"/>
</dbReference>
<evidence type="ECO:0000256" key="8">
    <source>
        <dbReference type="ARBA" id="ARBA00047469"/>
    </source>
</evidence>
<dbReference type="InterPro" id="IPR025709">
    <property type="entry name" value="Leu_tRNA-synth_edit"/>
</dbReference>
<dbReference type="InterPro" id="IPR009080">
    <property type="entry name" value="tRNAsynth_Ia_anticodon-bd"/>
</dbReference>
<sequence length="809" mass="93697">MAHYNFGKIEKKWQKVWAKNKHKIWHTAMPGQHLISNPKHYILDMFPYPSGEGLHVGHAEVYTASDIVSRYYRMKGFNVLHPMGWDAFGLPAENYAIKTKTHPREVVKKNVQRFKEQLQSLGLSYDWQREINTTDPEYYKWTQWIFLQLFKKGLAYEAETPVNWCTQDKTVIANEEVADGYCERCGGAVERKNLKQWILKITAYADRLLEDLNGLDWPERVKEMQRNWIGRSEGAIIKFKVPMPTGRQESSKFEVSVFTTRPDTLDGATYVVLAPEHPLVASLLNVKNQSISRRTKIKNIEEVLNYIERSKHRSERERQENKEKTGVELKGVKAINPLNNEELPVWIADYVLLNYGTGAIMAVPQHDERDREFAEKFKLPIINRPLININEVIKKVSGKKIVNYKLRDWVFSRQRYWGEPIPIIKCEKCGNQPVLEEDLPVKLPEVKNYEPTGKAESPLAGIEKWVNVKCLKCGGQAKRETNTMPQWAGSCWYYLAYLRGSQKSKVKSQKLVDPESEKYWLPVDFYIGGVEFAATHLLYARFWHKFLYDIGIVVTKEPFKKLINQGLILGPDGQKMSKSRGNVVNPDDVVKNFGADSLRLYEMFMGPLGDAKSWDPRGIVGSQRFLSRVHGLIGSHAKMKSQISNFKPQINPNDQNSKIEKLLHQTIRKVSEDIENFRFNTAISALMILMNGIEKQPLLEIRNSKLLIKLLFPFAPHLAQELWEKIGSKTLLDYEEWPKWDPNLIKEKTFQLVIQINGRMRDIIVVDIGISQEEAEKISLNREQVKKWLGNQKVKKTIFVKDRLINFIV</sequence>
<comment type="similarity">
    <text evidence="1 9 10">Belongs to the class-I aminoacyl-tRNA synthetase family.</text>
</comment>
<dbReference type="PROSITE" id="PS00178">
    <property type="entry name" value="AA_TRNA_LIGASE_I"/>
    <property type="match status" value="1"/>
</dbReference>
<reference evidence="15 16" key="1">
    <citation type="journal article" date="2016" name="Nat. Commun.">
        <title>Thousands of microbial genomes shed light on interconnected biogeochemical processes in an aquifer system.</title>
        <authorList>
            <person name="Anantharaman K."/>
            <person name="Brown C.T."/>
            <person name="Hug L.A."/>
            <person name="Sharon I."/>
            <person name="Castelle C.J."/>
            <person name="Probst A.J."/>
            <person name="Thomas B.C."/>
            <person name="Singh A."/>
            <person name="Wilkins M.J."/>
            <person name="Karaoz U."/>
            <person name="Brodie E.L."/>
            <person name="Williams K.H."/>
            <person name="Hubbard S.S."/>
            <person name="Banfield J.F."/>
        </authorList>
    </citation>
    <scope>NUCLEOTIDE SEQUENCE [LARGE SCALE GENOMIC DNA]</scope>
</reference>
<comment type="subcellular location">
    <subcellularLocation>
        <location evidence="9">Cytoplasm</location>
    </subcellularLocation>
</comment>
<dbReference type="Pfam" id="PF08264">
    <property type="entry name" value="Anticodon_1"/>
    <property type="match status" value="1"/>
</dbReference>
<dbReference type="GO" id="GO:0002161">
    <property type="term" value="F:aminoacyl-tRNA deacylase activity"/>
    <property type="evidence" value="ECO:0007669"/>
    <property type="project" value="InterPro"/>
</dbReference>
<accession>A0A1F8F6B2</accession>
<protein>
    <recommendedName>
        <fullName evidence="9">Leucine--tRNA ligase</fullName>
        <ecNumber evidence="9">6.1.1.4</ecNumber>
    </recommendedName>
    <alternativeName>
        <fullName evidence="9">Leucyl-tRNA synthetase</fullName>
        <shortName evidence="9">LeuRS</shortName>
    </alternativeName>
</protein>
<dbReference type="Proteomes" id="UP000178023">
    <property type="component" value="Unassembled WGS sequence"/>
</dbReference>
<dbReference type="InterPro" id="IPR001412">
    <property type="entry name" value="aa-tRNA-synth_I_CS"/>
</dbReference>
<dbReference type="Gene3D" id="3.10.20.590">
    <property type="match status" value="1"/>
</dbReference>
<keyword evidence="7 9" id="KW-0030">Aminoacyl-tRNA synthetase</keyword>
<evidence type="ECO:0000256" key="3">
    <source>
        <dbReference type="ARBA" id="ARBA00022598"/>
    </source>
</evidence>
<dbReference type="PANTHER" id="PTHR43740">
    <property type="entry name" value="LEUCYL-TRNA SYNTHETASE"/>
    <property type="match status" value="1"/>
</dbReference>
<feature type="binding site" evidence="9">
    <location>
        <position position="578"/>
    </location>
    <ligand>
        <name>ATP</name>
        <dbReference type="ChEBI" id="CHEBI:30616"/>
    </ligand>
</feature>